<keyword evidence="2" id="KW-0175">Coiled coil</keyword>
<feature type="domain" description="OmpA-like" evidence="3">
    <location>
        <begin position="144"/>
        <end position="270"/>
    </location>
</feature>
<dbReference type="SUPFAM" id="SSF103088">
    <property type="entry name" value="OmpA-like"/>
    <property type="match status" value="1"/>
</dbReference>
<dbReference type="InterPro" id="IPR006665">
    <property type="entry name" value="OmpA-like"/>
</dbReference>
<sequence>MNKTACTLIFTMVICALLSGCVTKSIYVELEKDYQNHVAQSNEQLNEFKKQIERLEVELHKSKTSISGLEVEKRKLETEKLQLINQLDNIKDNVVQLKQDLHRKQTIIKTQKKVIAQVNETKKQIEHSLKKQIASQEIKIEEMEGKLKLTFVDKILFNSGSASINIKGKEALLQIADSLRNQTNNYNFIRVEGHTDNLPIAEGPIKKVFPSNWELSAARAISVVRFLELEGGIDPLRLCISAYSFYRPVDTNETPEGRMQNRRIEIILTP</sequence>
<dbReference type="PROSITE" id="PS51123">
    <property type="entry name" value="OMPA_2"/>
    <property type="match status" value="1"/>
</dbReference>
<dbReference type="AlphaFoldDB" id="A0A1V1P601"/>
<dbReference type="Pfam" id="PF00691">
    <property type="entry name" value="OmpA"/>
    <property type="match status" value="1"/>
</dbReference>
<evidence type="ECO:0000259" key="3">
    <source>
        <dbReference type="PROSITE" id="PS51123"/>
    </source>
</evidence>
<keyword evidence="1" id="KW-0472">Membrane</keyword>
<dbReference type="PANTHER" id="PTHR30329:SF21">
    <property type="entry name" value="LIPOPROTEIN YIAD-RELATED"/>
    <property type="match status" value="1"/>
</dbReference>
<dbReference type="PROSITE" id="PS51257">
    <property type="entry name" value="PROKAR_LIPOPROTEIN"/>
    <property type="match status" value="1"/>
</dbReference>
<evidence type="ECO:0000313" key="4">
    <source>
        <dbReference type="EMBL" id="ETR70218.1"/>
    </source>
</evidence>
<dbReference type="GO" id="GO:0016020">
    <property type="term" value="C:membrane"/>
    <property type="evidence" value="ECO:0007669"/>
    <property type="project" value="UniProtKB-UniRule"/>
</dbReference>
<feature type="coiled-coil region" evidence="2">
    <location>
        <begin position="27"/>
        <end position="146"/>
    </location>
</feature>
<dbReference type="Gene3D" id="3.30.1330.60">
    <property type="entry name" value="OmpA-like domain"/>
    <property type="match status" value="1"/>
</dbReference>
<evidence type="ECO:0000313" key="5">
    <source>
        <dbReference type="Proteomes" id="UP000189670"/>
    </source>
</evidence>
<evidence type="ECO:0000256" key="2">
    <source>
        <dbReference type="SAM" id="Coils"/>
    </source>
</evidence>
<evidence type="ECO:0000256" key="1">
    <source>
        <dbReference type="PROSITE-ProRule" id="PRU00473"/>
    </source>
</evidence>
<reference evidence="5" key="1">
    <citation type="submission" date="2012-11" db="EMBL/GenBank/DDBJ databases">
        <authorList>
            <person name="Lucero-Rivera Y.E."/>
            <person name="Tovar-Ramirez D."/>
        </authorList>
    </citation>
    <scope>NUCLEOTIDE SEQUENCE [LARGE SCALE GENOMIC DNA]</scope>
    <source>
        <strain evidence="5">Araruama</strain>
    </source>
</reference>
<comment type="caution">
    <text evidence="4">The sequence shown here is derived from an EMBL/GenBank/DDBJ whole genome shotgun (WGS) entry which is preliminary data.</text>
</comment>
<dbReference type="EMBL" id="ATBP01000464">
    <property type="protein sequence ID" value="ETR70218.1"/>
    <property type="molecule type" value="Genomic_DNA"/>
</dbReference>
<dbReference type="CDD" id="cd07185">
    <property type="entry name" value="OmpA_C-like"/>
    <property type="match status" value="1"/>
</dbReference>
<proteinExistence type="predicted"/>
<protein>
    <submittedName>
        <fullName evidence="4">Chemotaxis protein MotB</fullName>
    </submittedName>
</protein>
<dbReference type="InterPro" id="IPR050330">
    <property type="entry name" value="Bact_OuterMem_StrucFunc"/>
</dbReference>
<dbReference type="Proteomes" id="UP000189670">
    <property type="component" value="Unassembled WGS sequence"/>
</dbReference>
<accession>A0A1V1P601</accession>
<gene>
    <name evidence="4" type="ORF">OMM_03402</name>
</gene>
<dbReference type="InterPro" id="IPR036737">
    <property type="entry name" value="OmpA-like_sf"/>
</dbReference>
<organism evidence="4 5">
    <name type="scientific">Candidatus Magnetoglobus multicellularis str. Araruama</name>
    <dbReference type="NCBI Taxonomy" id="890399"/>
    <lineage>
        <taxon>Bacteria</taxon>
        <taxon>Pseudomonadati</taxon>
        <taxon>Thermodesulfobacteriota</taxon>
        <taxon>Desulfobacteria</taxon>
        <taxon>Desulfobacterales</taxon>
        <taxon>Desulfobacteraceae</taxon>
        <taxon>Candidatus Magnetoglobus</taxon>
    </lineage>
</organism>
<dbReference type="PANTHER" id="PTHR30329">
    <property type="entry name" value="STATOR ELEMENT OF FLAGELLAR MOTOR COMPLEX"/>
    <property type="match status" value="1"/>
</dbReference>
<name>A0A1V1P601_9BACT</name>